<gene>
    <name evidence="1" type="ORF">CWR48_18410</name>
</gene>
<protein>
    <submittedName>
        <fullName evidence="1">Uncharacterized protein</fullName>
    </submittedName>
</protein>
<reference evidence="2" key="1">
    <citation type="submission" date="2017-11" db="EMBL/GenBank/DDBJ databases">
        <authorList>
            <person name="Zhu W."/>
        </authorList>
    </citation>
    <scope>NUCLEOTIDE SEQUENCE [LARGE SCALE GENOMIC DNA]</scope>
    <source>
        <strain evidence="2">CAU 1183</strain>
    </source>
</reference>
<dbReference type="Proteomes" id="UP000257143">
    <property type="component" value="Unassembled WGS sequence"/>
</dbReference>
<evidence type="ECO:0000313" key="2">
    <source>
        <dbReference type="Proteomes" id="UP000257143"/>
    </source>
</evidence>
<dbReference type="AlphaFoldDB" id="A0A3D8PII0"/>
<dbReference type="EMBL" id="PIOC01000030">
    <property type="protein sequence ID" value="RDW15864.1"/>
    <property type="molecule type" value="Genomic_DNA"/>
</dbReference>
<comment type="caution">
    <text evidence="1">The sequence shown here is derived from an EMBL/GenBank/DDBJ whole genome shotgun (WGS) entry which is preliminary data.</text>
</comment>
<sequence length="314" mass="35322">MIYNFIEPKKPVYKKGVLVIHSDDGGIGDYNSWYPLFLKKCREYSGWDGDYPVVNNSAISTGIIDTFGFMMRENLYALLRAGWEMMSHGRHHVSIGLHPVIGTVSAGSTSFSVGGAAMFMFAADYKLLIYDENNREEVQVKNIDSIVSSATSTMHITSPLINNYTNAKIRLTDESARDLLQGCVDDAKAWGIDLKHHVYTYHAGGDGFFNERALEWVNLYFESGRGRQTLTEVNDKGNINLPNLISTLNTQASNTDIDKLLDLTAQNDQLFIFYGHGEGTIERLNQLEYLIDGAFSRGIRIMRHSDALKHYNLI</sequence>
<proteinExistence type="predicted"/>
<organism evidence="1 2">
    <name type="scientific">Oceanobacillus arenosus</name>
    <dbReference type="NCBI Taxonomy" id="1229153"/>
    <lineage>
        <taxon>Bacteria</taxon>
        <taxon>Bacillati</taxon>
        <taxon>Bacillota</taxon>
        <taxon>Bacilli</taxon>
        <taxon>Bacillales</taxon>
        <taxon>Bacillaceae</taxon>
        <taxon>Oceanobacillus</taxon>
    </lineage>
</organism>
<accession>A0A3D8PII0</accession>
<name>A0A3D8PII0_9BACI</name>
<evidence type="ECO:0000313" key="1">
    <source>
        <dbReference type="EMBL" id="RDW15864.1"/>
    </source>
</evidence>
<dbReference type="RefSeq" id="WP_115774782.1">
    <property type="nucleotide sequence ID" value="NZ_PIOC01000030.1"/>
</dbReference>
<keyword evidence="2" id="KW-1185">Reference proteome</keyword>